<evidence type="ECO:0000313" key="3">
    <source>
        <dbReference type="Proteomes" id="UP000054921"/>
    </source>
</evidence>
<dbReference type="EMBL" id="LNXW01000013">
    <property type="protein sequence ID" value="KTC80268.1"/>
    <property type="molecule type" value="Genomic_DNA"/>
</dbReference>
<dbReference type="PATRIC" id="fig|28084.5.peg.2480"/>
<feature type="compositionally biased region" description="Pro residues" evidence="1">
    <location>
        <begin position="168"/>
        <end position="179"/>
    </location>
</feature>
<evidence type="ECO:0000313" key="2">
    <source>
        <dbReference type="EMBL" id="KTC80268.1"/>
    </source>
</evidence>
<proteinExistence type="predicted"/>
<protein>
    <submittedName>
        <fullName evidence="2">Uncharacterized protein</fullName>
    </submittedName>
</protein>
<organism evidence="2 3">
    <name type="scientific">Legionella cherrii</name>
    <dbReference type="NCBI Taxonomy" id="28084"/>
    <lineage>
        <taxon>Bacteria</taxon>
        <taxon>Pseudomonadati</taxon>
        <taxon>Pseudomonadota</taxon>
        <taxon>Gammaproteobacteria</taxon>
        <taxon>Legionellales</taxon>
        <taxon>Legionellaceae</taxon>
        <taxon>Legionella</taxon>
    </lineage>
</organism>
<evidence type="ECO:0000256" key="1">
    <source>
        <dbReference type="SAM" id="MobiDB-lite"/>
    </source>
</evidence>
<dbReference type="Proteomes" id="UP000054921">
    <property type="component" value="Unassembled WGS sequence"/>
</dbReference>
<name>A0A0W0S9J4_9GAMM</name>
<reference evidence="2 3" key="1">
    <citation type="submission" date="2015-11" db="EMBL/GenBank/DDBJ databases">
        <title>Genomic analysis of 38 Legionella species identifies large and diverse effector repertoires.</title>
        <authorList>
            <person name="Burstein D."/>
            <person name="Amaro F."/>
            <person name="Zusman T."/>
            <person name="Lifshitz Z."/>
            <person name="Cohen O."/>
            <person name="Gilbert J.A."/>
            <person name="Pupko T."/>
            <person name="Shuman H.A."/>
            <person name="Segal G."/>
        </authorList>
    </citation>
    <scope>NUCLEOTIDE SEQUENCE [LARGE SCALE GENOMIC DNA]</scope>
    <source>
        <strain evidence="2 3">ORW</strain>
    </source>
</reference>
<comment type="caution">
    <text evidence="2">The sequence shown here is derived from an EMBL/GenBank/DDBJ whole genome shotgun (WGS) entry which is preliminary data.</text>
</comment>
<accession>A0A0W0S9J4</accession>
<sequence length="191" mass="22260">MMRYKITEQFARGEEKFIAEFDELKNINLFLTKKVANSDQEKQKIIYRIYDDSDLLHVLNNENVSVAYAKYAEGNGDLNIIQLPFMVLIKPENVQEKSEIARFSEKIDADSFIEDKCELDETVQDNDLFFLFKNQNLIDTLNRVINSHRKKEAIRFTENEQGAKFHPSPLPNRPKPPGGPSDCWIEEDENN</sequence>
<dbReference type="AlphaFoldDB" id="A0A0W0S9J4"/>
<dbReference type="RefSeq" id="WP_237761325.1">
    <property type="nucleotide sequence ID" value="NZ_LNXW01000013.1"/>
</dbReference>
<gene>
    <name evidence="2" type="ORF">Lche_2288</name>
</gene>
<feature type="region of interest" description="Disordered" evidence="1">
    <location>
        <begin position="157"/>
        <end position="191"/>
    </location>
</feature>